<dbReference type="STRING" id="333673.A0A3M0K5C0"/>
<organism evidence="5 6">
    <name type="scientific">Hirundo rustica rustica</name>
    <dbReference type="NCBI Taxonomy" id="333673"/>
    <lineage>
        <taxon>Eukaryota</taxon>
        <taxon>Metazoa</taxon>
        <taxon>Chordata</taxon>
        <taxon>Craniata</taxon>
        <taxon>Vertebrata</taxon>
        <taxon>Euteleostomi</taxon>
        <taxon>Archelosauria</taxon>
        <taxon>Archosauria</taxon>
        <taxon>Dinosauria</taxon>
        <taxon>Saurischia</taxon>
        <taxon>Theropoda</taxon>
        <taxon>Coelurosauria</taxon>
        <taxon>Aves</taxon>
        <taxon>Neognathae</taxon>
        <taxon>Neoaves</taxon>
        <taxon>Telluraves</taxon>
        <taxon>Australaves</taxon>
        <taxon>Passeriformes</taxon>
        <taxon>Sylvioidea</taxon>
        <taxon>Hirundinidae</taxon>
        <taxon>Hirundo</taxon>
    </lineage>
</organism>
<dbReference type="GO" id="GO:0007051">
    <property type="term" value="P:spindle organization"/>
    <property type="evidence" value="ECO:0007669"/>
    <property type="project" value="TreeGrafter"/>
</dbReference>
<dbReference type="GO" id="GO:0051295">
    <property type="term" value="P:establishment of meiotic spindle localization"/>
    <property type="evidence" value="ECO:0007669"/>
    <property type="project" value="TreeGrafter"/>
</dbReference>
<name>A0A3M0K5C0_HIRRU</name>
<evidence type="ECO:0000313" key="5">
    <source>
        <dbReference type="EMBL" id="RMC08395.1"/>
    </source>
</evidence>
<dbReference type="EMBL" id="QRBI01000117">
    <property type="protein sequence ID" value="RMC08395.1"/>
    <property type="molecule type" value="Genomic_DNA"/>
</dbReference>
<dbReference type="PANTHER" id="PTHR22706">
    <property type="entry name" value="ASSEMBLY FACTOR FOR SPINDLE MICROTUBULES"/>
    <property type="match status" value="1"/>
</dbReference>
<evidence type="ECO:0000256" key="2">
    <source>
        <dbReference type="ARBA" id="ARBA00022490"/>
    </source>
</evidence>
<dbReference type="PROSITE" id="PS50096">
    <property type="entry name" value="IQ"/>
    <property type="match status" value="2"/>
</dbReference>
<dbReference type="GO" id="GO:0005737">
    <property type="term" value="C:cytoplasm"/>
    <property type="evidence" value="ECO:0007669"/>
    <property type="project" value="UniProtKB-SubCell"/>
</dbReference>
<dbReference type="Pfam" id="PF00612">
    <property type="entry name" value="IQ"/>
    <property type="match status" value="3"/>
</dbReference>
<dbReference type="InterPro" id="IPR000048">
    <property type="entry name" value="IQ_motif_EF-hand-BS"/>
</dbReference>
<gene>
    <name evidence="5" type="ORF">DUI87_14639</name>
</gene>
<reference evidence="5 6" key="1">
    <citation type="submission" date="2018-07" db="EMBL/GenBank/DDBJ databases">
        <title>A high quality draft genome assembly of the barn swallow (H. rustica rustica).</title>
        <authorList>
            <person name="Formenti G."/>
            <person name="Chiara M."/>
            <person name="Poveda L."/>
            <person name="Francoijs K.-J."/>
            <person name="Bonisoli-Alquati A."/>
            <person name="Canova L."/>
            <person name="Gianfranceschi L."/>
            <person name="Horner D.S."/>
            <person name="Saino N."/>
        </authorList>
    </citation>
    <scope>NUCLEOTIDE SEQUENCE [LARGE SCALE GENOMIC DNA]</scope>
    <source>
        <strain evidence="5">Chelidonia</strain>
        <tissue evidence="5">Blood</tissue>
    </source>
</reference>
<keyword evidence="2" id="KW-0963">Cytoplasm</keyword>
<comment type="subcellular location">
    <subcellularLocation>
        <location evidence="1">Cytoplasm</location>
    </subcellularLocation>
</comment>
<dbReference type="PANTHER" id="PTHR22706:SF1">
    <property type="entry name" value="ASSEMBLY FACTOR FOR SPINDLE MICROTUBULES"/>
    <property type="match status" value="1"/>
</dbReference>
<dbReference type="AlphaFoldDB" id="A0A3M0K5C0"/>
<accession>A0A3M0K5C0</accession>
<dbReference type="GO" id="GO:0000922">
    <property type="term" value="C:spindle pole"/>
    <property type="evidence" value="ECO:0007669"/>
    <property type="project" value="TreeGrafter"/>
</dbReference>
<dbReference type="SMART" id="SM00015">
    <property type="entry name" value="IQ"/>
    <property type="match status" value="3"/>
</dbReference>
<evidence type="ECO:0000256" key="1">
    <source>
        <dbReference type="ARBA" id="ARBA00004496"/>
    </source>
</evidence>
<sequence>MLRQQFLATRSAAVKIQLAYRQYRARRLLREISEQKQKKRLLYFKAAAYHHISAIKIQRAYRNHLTLKLAQTQISSVLIIQALWRGYSWRKMTDTAKTRALRRSLEKANEKSREENKLGNRTAIAIDHLLKYKHLSYILAALKHLEVATRLSPLCCENMAQSRAIFSIFVLIRSCNRSVPCMDVIRYSVQVLLNVSKYERTTRAVYEAENSIDTLLDLLQMYRGKAGDKVSEKGGSIFTKTCCLLAILSKDSKRALEIRGMPRTVSCIQSLYKLTVRKHKMDAERTLVKQKTNTALGGSSSVPLTPLRIKTVSRIKPDWVLRKDNMQEVVDPLQALVMVMDTLDIACY</sequence>
<evidence type="ECO:0000256" key="3">
    <source>
        <dbReference type="ARBA" id="ARBA00022737"/>
    </source>
</evidence>
<dbReference type="OrthoDB" id="2148418at2759"/>
<dbReference type="InterPro" id="IPR051185">
    <property type="entry name" value="ASPM"/>
</dbReference>
<keyword evidence="3" id="KW-0677">Repeat</keyword>
<proteinExistence type="predicted"/>
<dbReference type="Gene3D" id="1.20.5.190">
    <property type="match status" value="1"/>
</dbReference>
<keyword evidence="6" id="KW-1185">Reference proteome</keyword>
<evidence type="ECO:0000313" key="6">
    <source>
        <dbReference type="Proteomes" id="UP000269221"/>
    </source>
</evidence>
<keyword evidence="4" id="KW-0112">Calmodulin-binding</keyword>
<dbReference type="Proteomes" id="UP000269221">
    <property type="component" value="Unassembled WGS sequence"/>
</dbReference>
<dbReference type="GO" id="GO:0000278">
    <property type="term" value="P:mitotic cell cycle"/>
    <property type="evidence" value="ECO:0007669"/>
    <property type="project" value="TreeGrafter"/>
</dbReference>
<evidence type="ECO:0000256" key="4">
    <source>
        <dbReference type="ARBA" id="ARBA00022860"/>
    </source>
</evidence>
<dbReference type="GO" id="GO:0005516">
    <property type="term" value="F:calmodulin binding"/>
    <property type="evidence" value="ECO:0007669"/>
    <property type="project" value="UniProtKB-KW"/>
</dbReference>
<evidence type="ECO:0008006" key="7">
    <source>
        <dbReference type="Google" id="ProtNLM"/>
    </source>
</evidence>
<protein>
    <recommendedName>
        <fullName evidence="7">Abnormal spindle-like microcephaly-associated protein ASH domain-containing protein</fullName>
    </recommendedName>
</protein>
<comment type="caution">
    <text evidence="5">The sequence shown here is derived from an EMBL/GenBank/DDBJ whole genome shotgun (WGS) entry which is preliminary data.</text>
</comment>